<dbReference type="PANTHER" id="PTHR48105">
    <property type="entry name" value="THIOREDOXIN REDUCTASE 1-RELATED-RELATED"/>
    <property type="match status" value="1"/>
</dbReference>
<evidence type="ECO:0000259" key="5">
    <source>
        <dbReference type="Pfam" id="PF13649"/>
    </source>
</evidence>
<proteinExistence type="predicted"/>
<dbReference type="GO" id="GO:0004791">
    <property type="term" value="F:thioredoxin-disulfide reductase (NADPH) activity"/>
    <property type="evidence" value="ECO:0007669"/>
    <property type="project" value="UniProtKB-EC"/>
</dbReference>
<dbReference type="PRINTS" id="PR00368">
    <property type="entry name" value="FADPNR"/>
</dbReference>
<sequence>MREHRIYDVVVVGGGAAGLSGALTLGRSRRSVLVIDGGAPRNAPAGHVHNYLTSEGVAPADLYATGRVEVAGYGVEVVDGTVTKAHRVEGPHDRARFEVELADGELVRARRLLVTTGLVDELPAIPGLAERWGRDVLHCPYCHGWEVRDQAVGVLATGPMTTHHALLFRQLTDDVVVFTHTGPPLAPEQAEQLAARGVRVVEGEVTGLEVTDDRLTGVRLRSGELVARQALVVGPRFAARADLLAGLGLMTSEFVVGGHVFGDHVAADASGATPVPGVWVAGNVTDPQATVIAAAAAGVKAGAALNADLIAEETDRAVTALRARTGADTEAGTGADGVAGTGADVVDAETARHWDELYQRRERIWSGRANPHLVDVVDPLPAGTALDLGCGEGADAIWLAGRGWRVTAVDVSTTALDRAAAEAATAGVATRIDFQRHDLTRTFPEGLFDLVSAQFLQSPLEFPRAEVLRAAARAVAPGGRLLIVEHGEVPPWSRLAHPHVRFATPEETLAELDLDPDGWRTERLDAPRREVTDPDGQPATLVDHLVLVRRR</sequence>
<dbReference type="SUPFAM" id="SSF51905">
    <property type="entry name" value="FAD/NAD(P)-binding domain"/>
    <property type="match status" value="1"/>
</dbReference>
<dbReference type="InterPro" id="IPR029063">
    <property type="entry name" value="SAM-dependent_MTases_sf"/>
</dbReference>
<organism evidence="6 7">
    <name type="scientific">Micromonospora purpureochromogenes</name>
    <dbReference type="NCBI Taxonomy" id="47872"/>
    <lineage>
        <taxon>Bacteria</taxon>
        <taxon>Bacillati</taxon>
        <taxon>Actinomycetota</taxon>
        <taxon>Actinomycetes</taxon>
        <taxon>Micromonosporales</taxon>
        <taxon>Micromonosporaceae</taxon>
        <taxon>Micromonospora</taxon>
    </lineage>
</organism>
<dbReference type="Gene3D" id="3.40.50.150">
    <property type="entry name" value="Vaccinia Virus protein VP39"/>
    <property type="match status" value="1"/>
</dbReference>
<feature type="domain" description="Methyltransferase" evidence="5">
    <location>
        <begin position="386"/>
        <end position="479"/>
    </location>
</feature>
<evidence type="ECO:0000256" key="2">
    <source>
        <dbReference type="ARBA" id="ARBA00023002"/>
    </source>
</evidence>
<evidence type="ECO:0000256" key="3">
    <source>
        <dbReference type="ARBA" id="ARBA00048132"/>
    </source>
</evidence>
<dbReference type="InterPro" id="IPR036188">
    <property type="entry name" value="FAD/NAD-bd_sf"/>
</dbReference>
<dbReference type="SUPFAM" id="SSF53335">
    <property type="entry name" value="S-adenosyl-L-methionine-dependent methyltransferases"/>
    <property type="match status" value="1"/>
</dbReference>
<evidence type="ECO:0000313" key="7">
    <source>
        <dbReference type="Proteomes" id="UP000198228"/>
    </source>
</evidence>
<keyword evidence="2" id="KW-0560">Oxidoreductase</keyword>
<dbReference type="InterPro" id="IPR050097">
    <property type="entry name" value="Ferredoxin-NADP_redctase_2"/>
</dbReference>
<gene>
    <name evidence="6" type="ORF">GA0074696_2190</name>
</gene>
<evidence type="ECO:0000313" key="6">
    <source>
        <dbReference type="EMBL" id="SCF00763.1"/>
    </source>
</evidence>
<dbReference type="InterPro" id="IPR023753">
    <property type="entry name" value="FAD/NAD-binding_dom"/>
</dbReference>
<accession>A0A1C4WX60</accession>
<dbReference type="AlphaFoldDB" id="A0A1C4WX60"/>
<dbReference type="PRINTS" id="PR00469">
    <property type="entry name" value="PNDRDTASEII"/>
</dbReference>
<keyword evidence="1" id="KW-0285">Flavoprotein</keyword>
<dbReference type="Gene3D" id="3.50.50.60">
    <property type="entry name" value="FAD/NAD(P)-binding domain"/>
    <property type="match status" value="2"/>
</dbReference>
<evidence type="ECO:0000259" key="4">
    <source>
        <dbReference type="Pfam" id="PF07992"/>
    </source>
</evidence>
<dbReference type="CDD" id="cd02440">
    <property type="entry name" value="AdoMet_MTases"/>
    <property type="match status" value="1"/>
</dbReference>
<reference evidence="6 7" key="1">
    <citation type="submission" date="2016-06" db="EMBL/GenBank/DDBJ databases">
        <authorList>
            <person name="Kjaerup R.B."/>
            <person name="Dalgaard T.S."/>
            <person name="Juul-Madsen H.R."/>
        </authorList>
    </citation>
    <scope>NUCLEOTIDE SEQUENCE [LARGE SCALE GENOMIC DNA]</scope>
    <source>
        <strain evidence="6 7">DSM 43821</strain>
    </source>
</reference>
<evidence type="ECO:0000256" key="1">
    <source>
        <dbReference type="ARBA" id="ARBA00022630"/>
    </source>
</evidence>
<protein>
    <submittedName>
        <fullName evidence="6">Thioredoxin reductase</fullName>
    </submittedName>
</protein>
<dbReference type="Pfam" id="PF13649">
    <property type="entry name" value="Methyltransf_25"/>
    <property type="match status" value="1"/>
</dbReference>
<feature type="domain" description="FAD/NAD(P)-binding" evidence="4">
    <location>
        <begin position="7"/>
        <end position="295"/>
    </location>
</feature>
<dbReference type="RefSeq" id="WP_088960990.1">
    <property type="nucleotide sequence ID" value="NZ_LT607410.1"/>
</dbReference>
<dbReference type="EMBL" id="LT607410">
    <property type="protein sequence ID" value="SCF00763.1"/>
    <property type="molecule type" value="Genomic_DNA"/>
</dbReference>
<comment type="catalytic activity">
    <reaction evidence="3">
        <text>[thioredoxin]-dithiol + NADP(+) = [thioredoxin]-disulfide + NADPH + H(+)</text>
        <dbReference type="Rhea" id="RHEA:20345"/>
        <dbReference type="Rhea" id="RHEA-COMP:10698"/>
        <dbReference type="Rhea" id="RHEA-COMP:10700"/>
        <dbReference type="ChEBI" id="CHEBI:15378"/>
        <dbReference type="ChEBI" id="CHEBI:29950"/>
        <dbReference type="ChEBI" id="CHEBI:50058"/>
        <dbReference type="ChEBI" id="CHEBI:57783"/>
        <dbReference type="ChEBI" id="CHEBI:58349"/>
        <dbReference type="EC" id="1.8.1.9"/>
    </reaction>
</comment>
<dbReference type="Proteomes" id="UP000198228">
    <property type="component" value="Chromosome I"/>
</dbReference>
<dbReference type="Pfam" id="PF07992">
    <property type="entry name" value="Pyr_redox_2"/>
    <property type="match status" value="1"/>
</dbReference>
<dbReference type="InterPro" id="IPR041698">
    <property type="entry name" value="Methyltransf_25"/>
</dbReference>
<name>A0A1C4WX60_9ACTN</name>